<accession>A0A0G0Q367</accession>
<organism evidence="1 2">
    <name type="scientific">Candidatus Magasanikbacteria bacterium GW2011_GWA2_40_10</name>
    <dbReference type="NCBI Taxonomy" id="1619037"/>
    <lineage>
        <taxon>Bacteria</taxon>
        <taxon>Candidatus Magasanikiibacteriota</taxon>
    </lineage>
</organism>
<evidence type="ECO:0000313" key="1">
    <source>
        <dbReference type="EMBL" id="KKR34824.1"/>
    </source>
</evidence>
<reference evidence="1 2" key="1">
    <citation type="journal article" date="2015" name="Nature">
        <title>rRNA introns, odd ribosomes, and small enigmatic genomes across a large radiation of phyla.</title>
        <authorList>
            <person name="Brown C.T."/>
            <person name="Hug L.A."/>
            <person name="Thomas B.C."/>
            <person name="Sharon I."/>
            <person name="Castelle C.J."/>
            <person name="Singh A."/>
            <person name="Wilkins M.J."/>
            <person name="Williams K.H."/>
            <person name="Banfield J.F."/>
        </authorList>
    </citation>
    <scope>NUCLEOTIDE SEQUENCE [LARGE SCALE GENOMIC DNA]</scope>
</reference>
<dbReference type="AlphaFoldDB" id="A0A0G0Q367"/>
<protein>
    <submittedName>
        <fullName evidence="1">Uncharacterized protein</fullName>
    </submittedName>
</protein>
<sequence>MAFANFGEVYSFEDKKLVFLANTKDIIYFAVISGWDDNERVGALKRLRDRQATSNPEKLKDSIFCFVELTTKEFCGCIAHPAVSDSEKDFDLSCFAKNIGKLNEGDEKDLKAIITDPETKINRTLKKLVSEL</sequence>
<evidence type="ECO:0000313" key="2">
    <source>
        <dbReference type="Proteomes" id="UP000034855"/>
    </source>
</evidence>
<proteinExistence type="predicted"/>
<name>A0A0G0Q367_9BACT</name>
<dbReference type="EMBL" id="LBXR01000006">
    <property type="protein sequence ID" value="KKR34824.1"/>
    <property type="molecule type" value="Genomic_DNA"/>
</dbReference>
<dbReference type="STRING" id="1619037.UT67_C0006G0003"/>
<comment type="caution">
    <text evidence="1">The sequence shown here is derived from an EMBL/GenBank/DDBJ whole genome shotgun (WGS) entry which is preliminary data.</text>
</comment>
<dbReference type="Proteomes" id="UP000034855">
    <property type="component" value="Unassembled WGS sequence"/>
</dbReference>
<gene>
    <name evidence="1" type="ORF">UT67_C0006G0003</name>
</gene>